<dbReference type="Gene3D" id="3.40.50.1010">
    <property type="entry name" value="5'-nuclease"/>
    <property type="match status" value="1"/>
</dbReference>
<dbReference type="SUPFAM" id="SSF88723">
    <property type="entry name" value="PIN domain-like"/>
    <property type="match status" value="1"/>
</dbReference>
<gene>
    <name evidence="2" type="ORF">E6H03_00805</name>
</gene>
<comment type="caution">
    <text evidence="2">The sequence shown here is derived from an EMBL/GenBank/DDBJ whole genome shotgun (WGS) entry which is preliminary data.</text>
</comment>
<evidence type="ECO:0000313" key="3">
    <source>
        <dbReference type="Proteomes" id="UP000318093"/>
    </source>
</evidence>
<proteinExistence type="predicted"/>
<feature type="domain" description="PIN" evidence="1">
    <location>
        <begin position="5"/>
        <end position="120"/>
    </location>
</feature>
<evidence type="ECO:0000313" key="2">
    <source>
        <dbReference type="EMBL" id="TMI85212.1"/>
    </source>
</evidence>
<dbReference type="EMBL" id="VBAN01000024">
    <property type="protein sequence ID" value="TMI85212.1"/>
    <property type="molecule type" value="Genomic_DNA"/>
</dbReference>
<accession>A0A537JPH9</accession>
<dbReference type="Pfam" id="PF01850">
    <property type="entry name" value="PIN"/>
    <property type="match status" value="1"/>
</dbReference>
<organism evidence="2 3">
    <name type="scientific">Candidatus Segetimicrobium genomatis</name>
    <dbReference type="NCBI Taxonomy" id="2569760"/>
    <lineage>
        <taxon>Bacteria</taxon>
        <taxon>Bacillati</taxon>
        <taxon>Candidatus Sysuimicrobiota</taxon>
        <taxon>Candidatus Sysuimicrobiia</taxon>
        <taxon>Candidatus Sysuimicrobiales</taxon>
        <taxon>Candidatus Segetimicrobiaceae</taxon>
        <taxon>Candidatus Segetimicrobium</taxon>
    </lineage>
</organism>
<name>A0A537JPH9_9BACT</name>
<protein>
    <submittedName>
        <fullName evidence="2">PIN domain-containing protein</fullName>
    </submittedName>
</protein>
<dbReference type="InterPro" id="IPR002716">
    <property type="entry name" value="PIN_dom"/>
</dbReference>
<dbReference type="CDD" id="cd09871">
    <property type="entry name" value="PIN_MtVapC28-VapC30-like"/>
    <property type="match status" value="1"/>
</dbReference>
<reference evidence="2 3" key="1">
    <citation type="journal article" date="2019" name="Nat. Microbiol.">
        <title>Mediterranean grassland soil C-N compound turnover is dependent on rainfall and depth, and is mediated by genomically divergent microorganisms.</title>
        <authorList>
            <person name="Diamond S."/>
            <person name="Andeer P.F."/>
            <person name="Li Z."/>
            <person name="Crits-Christoph A."/>
            <person name="Burstein D."/>
            <person name="Anantharaman K."/>
            <person name="Lane K.R."/>
            <person name="Thomas B.C."/>
            <person name="Pan C."/>
            <person name="Northen T.R."/>
            <person name="Banfield J.F."/>
        </authorList>
    </citation>
    <scope>NUCLEOTIDE SEQUENCE [LARGE SCALE GENOMIC DNA]</scope>
    <source>
        <strain evidence="2">NP_6</strain>
    </source>
</reference>
<dbReference type="Proteomes" id="UP000318093">
    <property type="component" value="Unassembled WGS sequence"/>
</dbReference>
<dbReference type="InterPro" id="IPR029060">
    <property type="entry name" value="PIN-like_dom_sf"/>
</dbReference>
<dbReference type="AlphaFoldDB" id="A0A537JPH9"/>
<evidence type="ECO:0000259" key="1">
    <source>
        <dbReference type="Pfam" id="PF01850"/>
    </source>
</evidence>
<sequence>MNLAYVDTSGLVAIAFDEPGGRRLAQRLRRYDRLFASNLLEAEFRSTLLREKVDDRAEAMLSWITWVYPNRPLTEEFKRISSAGYVKGADMWHLAHALFLAPDGAGLDFLTLDERQREVSIRLGFHARERP</sequence>